<dbReference type="RefSeq" id="XP_033520230.1">
    <property type="nucleotide sequence ID" value="XM_033670828.1"/>
</dbReference>
<dbReference type="InterPro" id="IPR038765">
    <property type="entry name" value="Papain-like_cys_pep_sf"/>
</dbReference>
<dbReference type="PROSITE" id="PS51035">
    <property type="entry name" value="BAG"/>
    <property type="match status" value="1"/>
</dbReference>
<protein>
    <recommendedName>
        <fullName evidence="2">BAG domain-containing protein</fullName>
    </recommendedName>
</protein>
<feature type="compositionally biased region" description="Acidic residues" evidence="1">
    <location>
        <begin position="674"/>
        <end position="685"/>
    </location>
</feature>
<feature type="region of interest" description="Disordered" evidence="1">
    <location>
        <begin position="655"/>
        <end position="758"/>
    </location>
</feature>
<dbReference type="SMART" id="SM00264">
    <property type="entry name" value="BAG"/>
    <property type="match status" value="1"/>
</dbReference>
<proteinExistence type="predicted"/>
<sequence length="851" mass="94756">MTTSLYSTRYEEMIEQNSLNFDARWGEKRSMNTHHIRPKSACTIRRTIDDAGDCMWRLSHNGKTRRHSVSVHIVDRYAQSKQDALLFDRKAKEDIEIKEPLLGSSKPDARSDSFWLETPTSVITEKQFCEVDTPGVWFQGESIDTSLGLLEGVLGCESHRIALCNTYHAYSIWQIGRESNPDISNAPLVAKVSNKDFVVVPISDGWADWVEIGQEHEKKQVLRSKRGMKDTEIDKLYGKTSGLQSKGRHWSVMVVDVRGKTFKGRYFDSFCTEVTSHNATAAYTVLKGLRALEAHVQPEGQDGRDIELVVDKKTPHQGRDNVSGAADGGAACGPFVWAITKEILQFIVDCREDGAVVTDIALPAGFGRRWAWDSRHTRMVIRNLIERERRVRVHLNKAGRTYKWFDDGGAPGWQTWLNTNYTVASFNTLIDDVKRSFSFFKNHPLLGTDSHPPLTEDELPTDVLSKIANFLQQRGLGDVASFVTNPRLDDPAYLTTLAIVLAAAFVTMSWFSRTGGSWGGRFSPFGRQPPNAGVVNDSDFSYITNDDLRRNNGSQGPEIVEWDDKNPDRETDVLIFKEKRTNYPTHFAAHSIRDGDLKISTVRQAAAKKLGVSDPRRIRMFYKGRNLKHDERTAREEGLRGDGTGSEILITIGEMPAGGLAPGSEDVSQRAWSDGEDEEDDDESGVDSGANTTGRKKSRKRGGKKNKKKGSSATPSGTSTPGYSNAAGAGPEYLPLPSQFNAAPRPSPSPAPRAATPQTAMGKLDAIGSKFHTEFVPMCVQFMAHPPEDKSKRDFEYKKLSETILTQILMKFDGVETEGDQDARMKRKALVKEVQGMLNKLDETMKLVAGI</sequence>
<dbReference type="InterPro" id="IPR036533">
    <property type="entry name" value="BAG_dom_sf"/>
</dbReference>
<evidence type="ECO:0000259" key="2">
    <source>
        <dbReference type="PROSITE" id="PS51035"/>
    </source>
</evidence>
<feature type="compositionally biased region" description="Basic residues" evidence="1">
    <location>
        <begin position="694"/>
        <end position="710"/>
    </location>
</feature>
<dbReference type="AlphaFoldDB" id="A0A6A6A4Z5"/>
<dbReference type="EMBL" id="ML977515">
    <property type="protein sequence ID" value="KAF2125838.1"/>
    <property type="molecule type" value="Genomic_DNA"/>
</dbReference>
<dbReference type="GO" id="GO:0051087">
    <property type="term" value="F:protein-folding chaperone binding"/>
    <property type="evidence" value="ECO:0007669"/>
    <property type="project" value="InterPro"/>
</dbReference>
<dbReference type="Proteomes" id="UP000799771">
    <property type="component" value="Unassembled WGS sequence"/>
</dbReference>
<dbReference type="SUPFAM" id="SSF63491">
    <property type="entry name" value="BAG domain"/>
    <property type="match status" value="1"/>
</dbReference>
<accession>A0A6A6A4Z5</accession>
<dbReference type="GeneID" id="54411260"/>
<gene>
    <name evidence="3" type="ORF">P153DRAFT_389291</name>
</gene>
<name>A0A6A6A4Z5_9PLEO</name>
<feature type="compositionally biased region" description="Low complexity" evidence="1">
    <location>
        <begin position="711"/>
        <end position="722"/>
    </location>
</feature>
<dbReference type="SUPFAM" id="SSF54001">
    <property type="entry name" value="Cysteine proteinases"/>
    <property type="match status" value="1"/>
</dbReference>
<feature type="domain" description="BAG" evidence="2">
    <location>
        <begin position="787"/>
        <end position="845"/>
    </location>
</feature>
<dbReference type="Gene3D" id="1.20.58.120">
    <property type="entry name" value="BAG domain"/>
    <property type="match status" value="1"/>
</dbReference>
<organism evidence="3 4">
    <name type="scientific">Dothidotthia symphoricarpi CBS 119687</name>
    <dbReference type="NCBI Taxonomy" id="1392245"/>
    <lineage>
        <taxon>Eukaryota</taxon>
        <taxon>Fungi</taxon>
        <taxon>Dikarya</taxon>
        <taxon>Ascomycota</taxon>
        <taxon>Pezizomycotina</taxon>
        <taxon>Dothideomycetes</taxon>
        <taxon>Pleosporomycetidae</taxon>
        <taxon>Pleosporales</taxon>
        <taxon>Dothidotthiaceae</taxon>
        <taxon>Dothidotthia</taxon>
    </lineage>
</organism>
<reference evidence="3" key="1">
    <citation type="journal article" date="2020" name="Stud. Mycol.">
        <title>101 Dothideomycetes genomes: a test case for predicting lifestyles and emergence of pathogens.</title>
        <authorList>
            <person name="Haridas S."/>
            <person name="Albert R."/>
            <person name="Binder M."/>
            <person name="Bloem J."/>
            <person name="Labutti K."/>
            <person name="Salamov A."/>
            <person name="Andreopoulos B."/>
            <person name="Baker S."/>
            <person name="Barry K."/>
            <person name="Bills G."/>
            <person name="Bluhm B."/>
            <person name="Cannon C."/>
            <person name="Castanera R."/>
            <person name="Culley D."/>
            <person name="Daum C."/>
            <person name="Ezra D."/>
            <person name="Gonzalez J."/>
            <person name="Henrissat B."/>
            <person name="Kuo A."/>
            <person name="Liang C."/>
            <person name="Lipzen A."/>
            <person name="Lutzoni F."/>
            <person name="Magnuson J."/>
            <person name="Mondo S."/>
            <person name="Nolan M."/>
            <person name="Ohm R."/>
            <person name="Pangilinan J."/>
            <person name="Park H.-J."/>
            <person name="Ramirez L."/>
            <person name="Alfaro M."/>
            <person name="Sun H."/>
            <person name="Tritt A."/>
            <person name="Yoshinaga Y."/>
            <person name="Zwiers L.-H."/>
            <person name="Turgeon B."/>
            <person name="Goodwin S."/>
            <person name="Spatafora J."/>
            <person name="Crous P."/>
            <person name="Grigoriev I."/>
        </authorList>
    </citation>
    <scope>NUCLEOTIDE SEQUENCE</scope>
    <source>
        <strain evidence="3">CBS 119687</strain>
    </source>
</reference>
<dbReference type="Gene3D" id="3.40.395.10">
    <property type="entry name" value="Adenoviral Proteinase, Chain A"/>
    <property type="match status" value="1"/>
</dbReference>
<keyword evidence="4" id="KW-1185">Reference proteome</keyword>
<dbReference type="OrthoDB" id="417450at2759"/>
<evidence type="ECO:0000313" key="3">
    <source>
        <dbReference type="EMBL" id="KAF2125838.1"/>
    </source>
</evidence>
<dbReference type="InterPro" id="IPR003103">
    <property type="entry name" value="BAG_domain"/>
</dbReference>
<evidence type="ECO:0000313" key="4">
    <source>
        <dbReference type="Proteomes" id="UP000799771"/>
    </source>
</evidence>
<evidence type="ECO:0000256" key="1">
    <source>
        <dbReference type="SAM" id="MobiDB-lite"/>
    </source>
</evidence>
<dbReference type="Pfam" id="PF02179">
    <property type="entry name" value="BAG"/>
    <property type="match status" value="1"/>
</dbReference>